<proteinExistence type="predicted"/>
<dbReference type="RefSeq" id="WP_151573319.1">
    <property type="nucleotide sequence ID" value="NZ_WBOT01000002.1"/>
</dbReference>
<dbReference type="EMBL" id="WBOT01000002">
    <property type="protein sequence ID" value="KAB2333956.1"/>
    <property type="molecule type" value="Genomic_DNA"/>
</dbReference>
<comment type="caution">
    <text evidence="2">The sequence shown here is derived from an EMBL/GenBank/DDBJ whole genome shotgun (WGS) entry which is preliminary data.</text>
</comment>
<accession>A0A7V7UW98</accession>
<reference evidence="2 3" key="1">
    <citation type="journal article" date="2014" name="Arch. Microbiol.">
        <title>Bacillus mesophilum sp. nov., strain IITR-54T, a novel 4-chlorobiphenyl dechlorinating bacterium.</title>
        <authorList>
            <person name="Manickam N."/>
            <person name="Singh N.K."/>
            <person name="Bajaj A."/>
            <person name="Kumar R.M."/>
            <person name="Kaur G."/>
            <person name="Kaur N."/>
            <person name="Bala M."/>
            <person name="Kumar A."/>
            <person name="Mayilraj S."/>
        </authorList>
    </citation>
    <scope>NUCLEOTIDE SEQUENCE [LARGE SCALE GENOMIC DNA]</scope>
    <source>
        <strain evidence="2 3">IITR-54</strain>
    </source>
</reference>
<organism evidence="2 3">
    <name type="scientific">Bacillus mesophilum</name>
    <dbReference type="NCBI Taxonomy" id="1071718"/>
    <lineage>
        <taxon>Bacteria</taxon>
        <taxon>Bacillati</taxon>
        <taxon>Bacillota</taxon>
        <taxon>Bacilli</taxon>
        <taxon>Bacillales</taxon>
        <taxon>Bacillaceae</taxon>
        <taxon>Bacillus</taxon>
    </lineage>
</organism>
<sequence length="96" mass="11216">MERQVENNLKTVIERSGNSDVDLTVNVDIDTTPIAYGILCSIFAKGDLTELELEKAIQKLDHLIDRDKNKKRRKKSEENKPKLYDFPQPPSRRNWF</sequence>
<gene>
    <name evidence="2" type="ORF">F7732_07685</name>
</gene>
<protein>
    <submittedName>
        <fullName evidence="2">Uncharacterized protein</fullName>
    </submittedName>
</protein>
<dbReference type="OrthoDB" id="2881225at2"/>
<evidence type="ECO:0000313" key="3">
    <source>
        <dbReference type="Proteomes" id="UP000441354"/>
    </source>
</evidence>
<dbReference type="AlphaFoldDB" id="A0A7V7UW98"/>
<feature type="region of interest" description="Disordered" evidence="1">
    <location>
        <begin position="64"/>
        <end position="96"/>
    </location>
</feature>
<dbReference type="Proteomes" id="UP000441354">
    <property type="component" value="Unassembled WGS sequence"/>
</dbReference>
<evidence type="ECO:0000313" key="2">
    <source>
        <dbReference type="EMBL" id="KAB2333956.1"/>
    </source>
</evidence>
<name>A0A7V7UW98_9BACI</name>
<evidence type="ECO:0000256" key="1">
    <source>
        <dbReference type="SAM" id="MobiDB-lite"/>
    </source>
</evidence>
<keyword evidence="3" id="KW-1185">Reference proteome</keyword>